<dbReference type="AlphaFoldDB" id="A0A512D4D6"/>
<reference evidence="1 2" key="1">
    <citation type="submission" date="2019-07" db="EMBL/GenBank/DDBJ databases">
        <title>Whole genome shotgun sequence of Terrabacter aerolatus NBRC 106305.</title>
        <authorList>
            <person name="Hosoyama A."/>
            <person name="Uohara A."/>
            <person name="Ohji S."/>
            <person name="Ichikawa N."/>
        </authorList>
    </citation>
    <scope>NUCLEOTIDE SEQUENCE [LARGE SCALE GENOMIC DNA]</scope>
    <source>
        <strain evidence="1 2">NBRC 106305</strain>
    </source>
</reference>
<dbReference type="EMBL" id="BJYX01000018">
    <property type="protein sequence ID" value="GEO31335.1"/>
    <property type="molecule type" value="Genomic_DNA"/>
</dbReference>
<keyword evidence="2" id="KW-1185">Reference proteome</keyword>
<gene>
    <name evidence="1" type="ORF">TAE01_31450</name>
</gene>
<proteinExistence type="predicted"/>
<accession>A0A512D4D6</accession>
<dbReference type="Proteomes" id="UP000321534">
    <property type="component" value="Unassembled WGS sequence"/>
</dbReference>
<sequence>MILVRALGTLDDMPTDHHLTCPFCAGDDVTPFPDPTSAWSCLDCARVFRVEQVQPASVSGWGILRVVSPVPRAAPVAA</sequence>
<name>A0A512D4D6_9MICO</name>
<comment type="caution">
    <text evidence="1">The sequence shown here is derived from an EMBL/GenBank/DDBJ whole genome shotgun (WGS) entry which is preliminary data.</text>
</comment>
<evidence type="ECO:0000313" key="2">
    <source>
        <dbReference type="Proteomes" id="UP000321534"/>
    </source>
</evidence>
<organism evidence="1 2">
    <name type="scientific">Terrabacter aerolatus</name>
    <dbReference type="NCBI Taxonomy" id="422442"/>
    <lineage>
        <taxon>Bacteria</taxon>
        <taxon>Bacillati</taxon>
        <taxon>Actinomycetota</taxon>
        <taxon>Actinomycetes</taxon>
        <taxon>Micrococcales</taxon>
        <taxon>Intrasporangiaceae</taxon>
        <taxon>Terrabacter</taxon>
    </lineage>
</organism>
<evidence type="ECO:0000313" key="1">
    <source>
        <dbReference type="EMBL" id="GEO31335.1"/>
    </source>
</evidence>
<protein>
    <submittedName>
        <fullName evidence="1">Uncharacterized protein</fullName>
    </submittedName>
</protein>